<dbReference type="EMBL" id="JANEYF010001388">
    <property type="protein sequence ID" value="KAJ8964305.1"/>
    <property type="molecule type" value="Genomic_DNA"/>
</dbReference>
<gene>
    <name evidence="3" type="ORF">NQ314_005005</name>
</gene>
<reference evidence="3" key="1">
    <citation type="journal article" date="2023" name="Insect Mol. Biol.">
        <title>Genome sequencing provides insights into the evolution of gene families encoding plant cell wall-degrading enzymes in longhorned beetles.</title>
        <authorList>
            <person name="Shin N.R."/>
            <person name="Okamura Y."/>
            <person name="Kirsch R."/>
            <person name="Pauchet Y."/>
        </authorList>
    </citation>
    <scope>NUCLEOTIDE SEQUENCE</scope>
    <source>
        <strain evidence="3">RBIC_L_NR</strain>
    </source>
</reference>
<evidence type="ECO:0000256" key="1">
    <source>
        <dbReference type="SAM" id="Phobius"/>
    </source>
</evidence>
<dbReference type="PANTHER" id="PTHR48021">
    <property type="match status" value="1"/>
</dbReference>
<feature type="transmembrane region" description="Helical" evidence="1">
    <location>
        <begin position="43"/>
        <end position="65"/>
    </location>
</feature>
<keyword evidence="1" id="KW-0472">Membrane</keyword>
<sequence>MRVHIITTLSAVATGMVLAWTSPIQDDLEKGNFRGIILNNNQIGWIGSFVNLGALIMCIPTGFICDIIGRKKNFTNVNCSIYSRLVINFIC</sequence>
<keyword evidence="2" id="KW-0732">Signal</keyword>
<feature type="chain" id="PRO_5044023959" description="Major facilitator superfamily (MFS) profile domain-containing protein" evidence="2">
    <location>
        <begin position="20"/>
        <end position="91"/>
    </location>
</feature>
<accession>A0AAV8ZIJ3</accession>
<protein>
    <recommendedName>
        <fullName evidence="5">Major facilitator superfamily (MFS) profile domain-containing protein</fullName>
    </recommendedName>
</protein>
<feature type="signal peptide" evidence="2">
    <location>
        <begin position="1"/>
        <end position="19"/>
    </location>
</feature>
<comment type="caution">
    <text evidence="3">The sequence shown here is derived from an EMBL/GenBank/DDBJ whole genome shotgun (WGS) entry which is preliminary data.</text>
</comment>
<proteinExistence type="predicted"/>
<dbReference type="InterPro" id="IPR036259">
    <property type="entry name" value="MFS_trans_sf"/>
</dbReference>
<dbReference type="GO" id="GO:0022857">
    <property type="term" value="F:transmembrane transporter activity"/>
    <property type="evidence" value="ECO:0007669"/>
    <property type="project" value="TreeGrafter"/>
</dbReference>
<evidence type="ECO:0008006" key="5">
    <source>
        <dbReference type="Google" id="ProtNLM"/>
    </source>
</evidence>
<name>A0AAV8ZIJ3_9CUCU</name>
<keyword evidence="1" id="KW-1133">Transmembrane helix</keyword>
<dbReference type="GO" id="GO:0016020">
    <property type="term" value="C:membrane"/>
    <property type="evidence" value="ECO:0007669"/>
    <property type="project" value="TreeGrafter"/>
</dbReference>
<dbReference type="PANTHER" id="PTHR48021:SF1">
    <property type="entry name" value="GH07001P-RELATED"/>
    <property type="match status" value="1"/>
</dbReference>
<keyword evidence="4" id="KW-1185">Reference proteome</keyword>
<evidence type="ECO:0000313" key="3">
    <source>
        <dbReference type="EMBL" id="KAJ8964305.1"/>
    </source>
</evidence>
<dbReference type="SUPFAM" id="SSF103473">
    <property type="entry name" value="MFS general substrate transporter"/>
    <property type="match status" value="1"/>
</dbReference>
<dbReference type="AlphaFoldDB" id="A0AAV8ZIJ3"/>
<dbReference type="Gene3D" id="1.20.1250.20">
    <property type="entry name" value="MFS general substrate transporter like domains"/>
    <property type="match status" value="1"/>
</dbReference>
<dbReference type="Proteomes" id="UP001162156">
    <property type="component" value="Unassembled WGS sequence"/>
</dbReference>
<evidence type="ECO:0000313" key="4">
    <source>
        <dbReference type="Proteomes" id="UP001162156"/>
    </source>
</evidence>
<dbReference type="InterPro" id="IPR050549">
    <property type="entry name" value="MFS_Trehalose_Transporter"/>
</dbReference>
<keyword evidence="1" id="KW-0812">Transmembrane</keyword>
<evidence type="ECO:0000256" key="2">
    <source>
        <dbReference type="SAM" id="SignalP"/>
    </source>
</evidence>
<organism evidence="3 4">
    <name type="scientific">Rhamnusium bicolor</name>
    <dbReference type="NCBI Taxonomy" id="1586634"/>
    <lineage>
        <taxon>Eukaryota</taxon>
        <taxon>Metazoa</taxon>
        <taxon>Ecdysozoa</taxon>
        <taxon>Arthropoda</taxon>
        <taxon>Hexapoda</taxon>
        <taxon>Insecta</taxon>
        <taxon>Pterygota</taxon>
        <taxon>Neoptera</taxon>
        <taxon>Endopterygota</taxon>
        <taxon>Coleoptera</taxon>
        <taxon>Polyphaga</taxon>
        <taxon>Cucujiformia</taxon>
        <taxon>Chrysomeloidea</taxon>
        <taxon>Cerambycidae</taxon>
        <taxon>Lepturinae</taxon>
        <taxon>Rhagiini</taxon>
        <taxon>Rhamnusium</taxon>
    </lineage>
</organism>